<dbReference type="STRING" id="860235.AOZ06_28085"/>
<dbReference type="AlphaFoldDB" id="A0A0N9I5T5"/>
<dbReference type="Proteomes" id="UP000063699">
    <property type="component" value="Chromosome"/>
</dbReference>
<evidence type="ECO:0000313" key="2">
    <source>
        <dbReference type="EMBL" id="ALG10236.1"/>
    </source>
</evidence>
<dbReference type="KEGG" id="kphy:AOZ06_28085"/>
<dbReference type="EMBL" id="CP012752">
    <property type="protein sequence ID" value="ALG10236.1"/>
    <property type="molecule type" value="Genomic_DNA"/>
</dbReference>
<dbReference type="GO" id="GO:0043531">
    <property type="term" value="F:ADP binding"/>
    <property type="evidence" value="ECO:0007669"/>
    <property type="project" value="InterPro"/>
</dbReference>
<dbReference type="InterPro" id="IPR011990">
    <property type="entry name" value="TPR-like_helical_dom_sf"/>
</dbReference>
<organism evidence="2 3">
    <name type="scientific">Kibdelosporangium phytohabitans</name>
    <dbReference type="NCBI Taxonomy" id="860235"/>
    <lineage>
        <taxon>Bacteria</taxon>
        <taxon>Bacillati</taxon>
        <taxon>Actinomycetota</taxon>
        <taxon>Actinomycetes</taxon>
        <taxon>Pseudonocardiales</taxon>
        <taxon>Pseudonocardiaceae</taxon>
        <taxon>Kibdelosporangium</taxon>
    </lineage>
</organism>
<dbReference type="Gene3D" id="3.40.50.300">
    <property type="entry name" value="P-loop containing nucleotide triphosphate hydrolases"/>
    <property type="match status" value="1"/>
</dbReference>
<name>A0A0N9I5T5_9PSEU</name>
<accession>A0A0N9I5T5</accession>
<proteinExistence type="predicted"/>
<dbReference type="PANTHER" id="PTHR47691:SF3">
    <property type="entry name" value="HTH-TYPE TRANSCRIPTIONAL REGULATOR RV0890C-RELATED"/>
    <property type="match status" value="1"/>
</dbReference>
<reference evidence="2 3" key="1">
    <citation type="submission" date="2015-07" db="EMBL/GenBank/DDBJ databases">
        <title>Genome sequencing of Kibdelosporangium phytohabitans.</title>
        <authorList>
            <person name="Qin S."/>
            <person name="Xing K."/>
        </authorList>
    </citation>
    <scope>NUCLEOTIDE SEQUENCE [LARGE SCALE GENOMIC DNA]</scope>
    <source>
        <strain evidence="2 3">KLBMP1111</strain>
    </source>
</reference>
<dbReference type="SUPFAM" id="SSF48452">
    <property type="entry name" value="TPR-like"/>
    <property type="match status" value="1"/>
</dbReference>
<gene>
    <name evidence="2" type="ORF">AOZ06_28085</name>
</gene>
<feature type="region of interest" description="Disordered" evidence="1">
    <location>
        <begin position="1"/>
        <end position="27"/>
    </location>
</feature>
<sequence>MWREHYERTGPAPRSADQESDSPAVPVVPRQLPLPMSAFVGRVTELDVLDHSLAVPAPVAEVERDGQMVLISAIGGAGGIGKTSLALHWAHRNAARFPDGHLFVDLHGFSPDGRPLDPLAALRGFLGALGVSPEHVPADPDAQAALYRSKIAGKRMLILLDNAASTDQIVPLLPGTTTCCVLVTSRNKLAALIDRYGAHHLQLDTLQNEEAHALLRRRLGPARVTDEPHATGELIRLCGHYPLALAIMARHAHTRPHIPLSEFVTELRDLGLAALDNDDPTASLPTVLSWSLRGLTTEQRTVFALVSITPGVDIGLPAAASLTGLPLQRTRDILRVLEDASLLDRHANSRYAMHDLIRNYATAAARHLSDGTREAALRRVVDFYIHTAHAGLQFLTPAHARLIRLEPPVPGTHLHPIPDAQAALDWFNTEHLNLLAADLLERVLATIGPPDPSREVLLVALVRVLFRLTHNPESQARQALTASTDPARTEELRQLLAAIIYRNGRREEAIRTLTESTVDDVVPDTWRQRRKSLLAHLCRDVTDIDEAEVDAKAAYAEATRDGDDYLAAHALQTRWLVDSIRRDHQAALRHIDAAIAMVGGTPELADKHFTLLDNRLFTLQNLDRIADADATLRSAAGLAAEHRLPVGPHVSAAVHHYWTGRWDDALLELRTITEDGPAITYSGLMDAGPEGLLLHGVSALIAGRREDHAAVAANLDAAEKYSLITESARENCDFLLAARAVAALRRGDPVAALTELAPVLDPAYAEMMLRHQWLPDVTRIALEVHDTARAEEALAVAEMEAARERVPARARAALLRCQALITGDPEPALTAVSHYRSVGRPVELASALEEAATLLAKRNLPRDAAAAYEEAVRSFASLGARWDVTRAAARLTRLGIRPGGHTP</sequence>
<evidence type="ECO:0000256" key="1">
    <source>
        <dbReference type="SAM" id="MobiDB-lite"/>
    </source>
</evidence>
<dbReference type="PRINTS" id="PR00364">
    <property type="entry name" value="DISEASERSIST"/>
</dbReference>
<evidence type="ECO:0000313" key="3">
    <source>
        <dbReference type="Proteomes" id="UP000063699"/>
    </source>
</evidence>
<dbReference type="SUPFAM" id="SSF52540">
    <property type="entry name" value="P-loop containing nucleoside triphosphate hydrolases"/>
    <property type="match status" value="1"/>
</dbReference>
<keyword evidence="3" id="KW-1185">Reference proteome</keyword>
<protein>
    <submittedName>
        <fullName evidence="2">Uncharacterized protein</fullName>
    </submittedName>
</protein>
<dbReference type="PANTHER" id="PTHR47691">
    <property type="entry name" value="REGULATOR-RELATED"/>
    <property type="match status" value="1"/>
</dbReference>
<dbReference type="InterPro" id="IPR027417">
    <property type="entry name" value="P-loop_NTPase"/>
</dbReference>